<feature type="compositionally biased region" description="Polar residues" evidence="1">
    <location>
        <begin position="132"/>
        <end position="155"/>
    </location>
</feature>
<gene>
    <name evidence="3" type="ORF">TorRG33x02_046070</name>
</gene>
<dbReference type="OrthoDB" id="10368465at2759"/>
<protein>
    <recommendedName>
        <fullName evidence="5">Hydroxyproline-rich glycoprotein family protein</fullName>
    </recommendedName>
</protein>
<evidence type="ECO:0008006" key="5">
    <source>
        <dbReference type="Google" id="ProtNLM"/>
    </source>
</evidence>
<feature type="chain" id="PRO_5015152705" description="Hydroxyproline-rich glycoprotein family protein" evidence="2">
    <location>
        <begin position="35"/>
        <end position="193"/>
    </location>
</feature>
<keyword evidence="4" id="KW-1185">Reference proteome</keyword>
<dbReference type="InParanoid" id="A0A2P5FNX0"/>
<dbReference type="AlphaFoldDB" id="A0A2P5FNX0"/>
<keyword evidence="2" id="KW-0732">Signal</keyword>
<feature type="signal peptide" evidence="2">
    <location>
        <begin position="1"/>
        <end position="34"/>
    </location>
</feature>
<feature type="non-terminal residue" evidence="3">
    <location>
        <position position="1"/>
    </location>
</feature>
<feature type="compositionally biased region" description="Pro residues" evidence="1">
    <location>
        <begin position="105"/>
        <end position="115"/>
    </location>
</feature>
<sequence length="193" mass="21341">PIKFKTPIRVMNINLLLPLAFLLIIAINYGPAHARTLPANINPRSEKFEMIISIYGKPALSPPPSPKPTPWIRHDYSREGSHKPCDGVGQKSNCKLLRPDHIFKSPPPPLPPKPAGPGTLMPGNDNDDPYSVENSSSTQSTKMDISSCKNKSNGKAESKAASSVEIKSKILRSLHACRKKTMWWSNYVELSFN</sequence>
<feature type="compositionally biased region" description="Basic and acidic residues" evidence="1">
    <location>
        <begin position="72"/>
        <end position="85"/>
    </location>
</feature>
<reference evidence="4" key="1">
    <citation type="submission" date="2016-06" db="EMBL/GenBank/DDBJ databases">
        <title>Parallel loss of symbiosis genes in relatives of nitrogen-fixing non-legume Parasponia.</title>
        <authorList>
            <person name="Van Velzen R."/>
            <person name="Holmer R."/>
            <person name="Bu F."/>
            <person name="Rutten L."/>
            <person name="Van Zeijl A."/>
            <person name="Liu W."/>
            <person name="Santuari L."/>
            <person name="Cao Q."/>
            <person name="Sharma T."/>
            <person name="Shen D."/>
            <person name="Roswanjaya Y."/>
            <person name="Wardhani T."/>
            <person name="Kalhor M.S."/>
            <person name="Jansen J."/>
            <person name="Van den Hoogen J."/>
            <person name="Gungor B."/>
            <person name="Hartog M."/>
            <person name="Hontelez J."/>
            <person name="Verver J."/>
            <person name="Yang W.-C."/>
            <person name="Schijlen E."/>
            <person name="Repin R."/>
            <person name="Schilthuizen M."/>
            <person name="Schranz E."/>
            <person name="Heidstra R."/>
            <person name="Miyata K."/>
            <person name="Fedorova E."/>
            <person name="Kohlen W."/>
            <person name="Bisseling T."/>
            <person name="Smit S."/>
            <person name="Geurts R."/>
        </authorList>
    </citation>
    <scope>NUCLEOTIDE SEQUENCE [LARGE SCALE GENOMIC DNA]</scope>
    <source>
        <strain evidence="4">cv. RG33-2</strain>
    </source>
</reference>
<organism evidence="3 4">
    <name type="scientific">Trema orientale</name>
    <name type="common">Charcoal tree</name>
    <name type="synonym">Celtis orientalis</name>
    <dbReference type="NCBI Taxonomy" id="63057"/>
    <lineage>
        <taxon>Eukaryota</taxon>
        <taxon>Viridiplantae</taxon>
        <taxon>Streptophyta</taxon>
        <taxon>Embryophyta</taxon>
        <taxon>Tracheophyta</taxon>
        <taxon>Spermatophyta</taxon>
        <taxon>Magnoliopsida</taxon>
        <taxon>eudicotyledons</taxon>
        <taxon>Gunneridae</taxon>
        <taxon>Pentapetalae</taxon>
        <taxon>rosids</taxon>
        <taxon>fabids</taxon>
        <taxon>Rosales</taxon>
        <taxon>Cannabaceae</taxon>
        <taxon>Trema</taxon>
    </lineage>
</organism>
<proteinExistence type="predicted"/>
<evidence type="ECO:0000313" key="3">
    <source>
        <dbReference type="EMBL" id="PON99440.1"/>
    </source>
</evidence>
<evidence type="ECO:0000256" key="2">
    <source>
        <dbReference type="SAM" id="SignalP"/>
    </source>
</evidence>
<accession>A0A2P5FNX0</accession>
<dbReference type="Proteomes" id="UP000237000">
    <property type="component" value="Unassembled WGS sequence"/>
</dbReference>
<comment type="caution">
    <text evidence="3">The sequence shown here is derived from an EMBL/GenBank/DDBJ whole genome shotgun (WGS) entry which is preliminary data.</text>
</comment>
<evidence type="ECO:0000256" key="1">
    <source>
        <dbReference type="SAM" id="MobiDB-lite"/>
    </source>
</evidence>
<dbReference type="EMBL" id="JXTC01000018">
    <property type="protein sequence ID" value="PON99440.1"/>
    <property type="molecule type" value="Genomic_DNA"/>
</dbReference>
<feature type="region of interest" description="Disordered" evidence="1">
    <location>
        <begin position="59"/>
        <end position="164"/>
    </location>
</feature>
<evidence type="ECO:0000313" key="4">
    <source>
        <dbReference type="Proteomes" id="UP000237000"/>
    </source>
</evidence>
<name>A0A2P5FNX0_TREOI</name>
<feature type="compositionally biased region" description="Pro residues" evidence="1">
    <location>
        <begin position="60"/>
        <end position="69"/>
    </location>
</feature>